<evidence type="ECO:0000256" key="2">
    <source>
        <dbReference type="ARBA" id="ARBA00022723"/>
    </source>
</evidence>
<reference evidence="7" key="1">
    <citation type="submission" date="2019-08" db="EMBL/GenBank/DDBJ databases">
        <authorList>
            <person name="Kucharzyk K."/>
            <person name="Murdoch R.W."/>
            <person name="Higgins S."/>
            <person name="Loffler F."/>
        </authorList>
    </citation>
    <scope>NUCLEOTIDE SEQUENCE</scope>
</reference>
<dbReference type="PANTHER" id="PTHR36923">
    <property type="entry name" value="FERREDOXIN"/>
    <property type="match status" value="1"/>
</dbReference>
<evidence type="ECO:0000256" key="3">
    <source>
        <dbReference type="ARBA" id="ARBA00022982"/>
    </source>
</evidence>
<dbReference type="GO" id="GO:0051536">
    <property type="term" value="F:iron-sulfur cluster binding"/>
    <property type="evidence" value="ECO:0007669"/>
    <property type="project" value="UniProtKB-KW"/>
</dbReference>
<organism evidence="7">
    <name type="scientific">bioreactor metagenome</name>
    <dbReference type="NCBI Taxonomy" id="1076179"/>
    <lineage>
        <taxon>unclassified sequences</taxon>
        <taxon>metagenomes</taxon>
        <taxon>ecological metagenomes</taxon>
    </lineage>
</organism>
<dbReference type="GO" id="GO:0046872">
    <property type="term" value="F:metal ion binding"/>
    <property type="evidence" value="ECO:0007669"/>
    <property type="project" value="UniProtKB-KW"/>
</dbReference>
<dbReference type="EMBL" id="VSSQ01000335">
    <property type="protein sequence ID" value="MPL91640.1"/>
    <property type="molecule type" value="Genomic_DNA"/>
</dbReference>
<evidence type="ECO:0000256" key="4">
    <source>
        <dbReference type="ARBA" id="ARBA00023004"/>
    </source>
</evidence>
<dbReference type="Pfam" id="PF13459">
    <property type="entry name" value="Fer4_15"/>
    <property type="match status" value="1"/>
</dbReference>
<proteinExistence type="predicted"/>
<sequence>MMKITIDRNGCIGCGACWAICPEVYEPNADDAKSRIVEKFQVSGNCAEGQVEEKLAECAHRGADGYPVQVISIE</sequence>
<keyword evidence="3" id="KW-0249">Electron transport</keyword>
<dbReference type="Gene3D" id="3.30.70.20">
    <property type="match status" value="1"/>
</dbReference>
<gene>
    <name evidence="7" type="ORF">SDC9_37716</name>
</gene>
<evidence type="ECO:0000259" key="6">
    <source>
        <dbReference type="PROSITE" id="PS51379"/>
    </source>
</evidence>
<accession>A0A644VKB6</accession>
<dbReference type="AlphaFoldDB" id="A0A644VKB6"/>
<comment type="caution">
    <text evidence="7">The sequence shown here is derived from an EMBL/GenBank/DDBJ whole genome shotgun (WGS) entry which is preliminary data.</text>
</comment>
<evidence type="ECO:0000256" key="1">
    <source>
        <dbReference type="ARBA" id="ARBA00022448"/>
    </source>
</evidence>
<dbReference type="PANTHER" id="PTHR36923:SF3">
    <property type="entry name" value="FERREDOXIN"/>
    <property type="match status" value="1"/>
</dbReference>
<dbReference type="InterPro" id="IPR017896">
    <property type="entry name" value="4Fe4S_Fe-S-bd"/>
</dbReference>
<keyword evidence="4" id="KW-0408">Iron</keyword>
<keyword evidence="1" id="KW-0813">Transport</keyword>
<dbReference type="InterPro" id="IPR017900">
    <property type="entry name" value="4Fe4S_Fe_S_CS"/>
</dbReference>
<dbReference type="PROSITE" id="PS51379">
    <property type="entry name" value="4FE4S_FER_2"/>
    <property type="match status" value="1"/>
</dbReference>
<dbReference type="PROSITE" id="PS00198">
    <property type="entry name" value="4FE4S_FER_1"/>
    <property type="match status" value="1"/>
</dbReference>
<dbReference type="InterPro" id="IPR051269">
    <property type="entry name" value="Fe-S_cluster_ET"/>
</dbReference>
<name>A0A644VKB6_9ZZZZ</name>
<evidence type="ECO:0000256" key="5">
    <source>
        <dbReference type="ARBA" id="ARBA00023014"/>
    </source>
</evidence>
<dbReference type="SUPFAM" id="SSF54862">
    <property type="entry name" value="4Fe-4S ferredoxins"/>
    <property type="match status" value="1"/>
</dbReference>
<keyword evidence="5" id="KW-0411">Iron-sulfur</keyword>
<keyword evidence="2" id="KW-0479">Metal-binding</keyword>
<protein>
    <recommendedName>
        <fullName evidence="6">4Fe-4S ferredoxin-type domain-containing protein</fullName>
    </recommendedName>
</protein>
<feature type="domain" description="4Fe-4S ferredoxin-type" evidence="6">
    <location>
        <begin position="2"/>
        <end position="30"/>
    </location>
</feature>
<evidence type="ECO:0000313" key="7">
    <source>
        <dbReference type="EMBL" id="MPL91640.1"/>
    </source>
</evidence>